<dbReference type="Pfam" id="PF04519">
    <property type="entry name" value="Bactofilin"/>
    <property type="match status" value="1"/>
</dbReference>
<evidence type="ECO:0000313" key="2">
    <source>
        <dbReference type="EMBL" id="MBB1086963.1"/>
    </source>
</evidence>
<proteinExistence type="inferred from homology"/>
<dbReference type="PANTHER" id="PTHR35024:SF4">
    <property type="entry name" value="POLYMER-FORMING CYTOSKELETAL PROTEIN"/>
    <property type="match status" value="1"/>
</dbReference>
<evidence type="ECO:0000256" key="1">
    <source>
        <dbReference type="ARBA" id="ARBA00044755"/>
    </source>
</evidence>
<dbReference type="RefSeq" id="WP_182667757.1">
    <property type="nucleotide sequence ID" value="NZ_JACHTE010000001.1"/>
</dbReference>
<dbReference type="Proteomes" id="UP000552587">
    <property type="component" value="Unassembled WGS sequence"/>
</dbReference>
<reference evidence="2 3" key="1">
    <citation type="submission" date="2020-07" db="EMBL/GenBank/DDBJ databases">
        <authorList>
            <person name="Xu S."/>
            <person name="Li A."/>
        </authorList>
    </citation>
    <scope>NUCLEOTIDE SEQUENCE [LARGE SCALE GENOMIC DNA]</scope>
    <source>
        <strain evidence="2 3">SG-8</strain>
    </source>
</reference>
<comment type="caution">
    <text evidence="2">The sequence shown here is derived from an EMBL/GenBank/DDBJ whole genome shotgun (WGS) entry which is preliminary data.</text>
</comment>
<organism evidence="2 3">
    <name type="scientific">Marilutibacter penaei</name>
    <dbReference type="NCBI Taxonomy" id="2759900"/>
    <lineage>
        <taxon>Bacteria</taxon>
        <taxon>Pseudomonadati</taxon>
        <taxon>Pseudomonadota</taxon>
        <taxon>Gammaproteobacteria</taxon>
        <taxon>Lysobacterales</taxon>
        <taxon>Lysobacteraceae</taxon>
        <taxon>Marilutibacter</taxon>
    </lineage>
</organism>
<sequence>MLKKKSEQFDGSVDTLIGPQVVIRGDLEFSGGLHVEGRIIGKVIATEGGKAMLTLAEGGVIEGEVHAPIVALNGSLTGDVHASERVELAPKARVRGNIHYKVVEMCAGATLTGRLIHVDSLPAEHVVEGGREALVEAA</sequence>
<gene>
    <name evidence="2" type="ORF">H4F99_00510</name>
</gene>
<evidence type="ECO:0000313" key="3">
    <source>
        <dbReference type="Proteomes" id="UP000552587"/>
    </source>
</evidence>
<accession>A0A7W3U107</accession>
<comment type="similarity">
    <text evidence="1">Belongs to the bactofilin family.</text>
</comment>
<dbReference type="InterPro" id="IPR007607">
    <property type="entry name" value="BacA/B"/>
</dbReference>
<protein>
    <submittedName>
        <fullName evidence="2">Polymer-forming cytoskeletal protein</fullName>
    </submittedName>
</protein>
<name>A0A7W3U107_9GAMM</name>
<dbReference type="AlphaFoldDB" id="A0A7W3U107"/>
<dbReference type="EMBL" id="JACHTE010000001">
    <property type="protein sequence ID" value="MBB1086963.1"/>
    <property type="molecule type" value="Genomic_DNA"/>
</dbReference>
<dbReference type="PANTHER" id="PTHR35024">
    <property type="entry name" value="HYPOTHETICAL CYTOSOLIC PROTEIN"/>
    <property type="match status" value="1"/>
</dbReference>
<keyword evidence="3" id="KW-1185">Reference proteome</keyword>